<comment type="similarity">
    <text evidence="1">Belongs to the transglycosylase Slt family.</text>
</comment>
<protein>
    <submittedName>
        <fullName evidence="3">Murein transglycosylase</fullName>
    </submittedName>
</protein>
<sequence>MRKIFLLASIMILFLLSCNKEPKTPSEKPEFVQAQIENHFVVPEVPNSIFFAGDSISFKDLDIKERMDNELVINNFWHSNTIMMMKRSNRWLPMMKEIFKEEGVPTDLVYISIIESGLQNVTSPSGAKGFWQFMEPTAKEYGLIVNHQMDERYHVEKSTRAACQYLKNAHKKFNSWILAAASYNLGMYGISSNLERQKVDNFFDLSLNPETARYIFRILAVKMVFENPEKYGFYIDKESLYPEYVTKDIVIDTSIPNLYEWSVQQGISIKILRKLNPWIRGKDFVVKEGEVFTFKIPKNNEQLGLFKG</sequence>
<reference evidence="3 4" key="1">
    <citation type="submission" date="2018-05" db="EMBL/GenBank/DDBJ databases">
        <title>Brumimicrobium oceani sp. nov., isolated from coastal sediment.</title>
        <authorList>
            <person name="Kou Y."/>
        </authorList>
    </citation>
    <scope>NUCLEOTIDE SEQUENCE [LARGE SCALE GENOMIC DNA]</scope>
    <source>
        <strain evidence="3 4">C305</strain>
    </source>
</reference>
<dbReference type="PANTHER" id="PTHR37423:SF2">
    <property type="entry name" value="MEMBRANE-BOUND LYTIC MUREIN TRANSGLYCOSYLASE C"/>
    <property type="match status" value="1"/>
</dbReference>
<dbReference type="CDD" id="cd16894">
    <property type="entry name" value="MltD-like"/>
    <property type="match status" value="1"/>
</dbReference>
<name>A0A2U2XBI8_9FLAO</name>
<dbReference type="SUPFAM" id="SSF53955">
    <property type="entry name" value="Lysozyme-like"/>
    <property type="match status" value="1"/>
</dbReference>
<evidence type="ECO:0000259" key="2">
    <source>
        <dbReference type="Pfam" id="PF01464"/>
    </source>
</evidence>
<dbReference type="Gene3D" id="1.10.530.10">
    <property type="match status" value="1"/>
</dbReference>
<evidence type="ECO:0000313" key="4">
    <source>
        <dbReference type="Proteomes" id="UP000245370"/>
    </source>
</evidence>
<evidence type="ECO:0000256" key="1">
    <source>
        <dbReference type="ARBA" id="ARBA00007734"/>
    </source>
</evidence>
<evidence type="ECO:0000313" key="3">
    <source>
        <dbReference type="EMBL" id="PWH85169.1"/>
    </source>
</evidence>
<dbReference type="EMBL" id="QFRJ01000008">
    <property type="protein sequence ID" value="PWH85169.1"/>
    <property type="molecule type" value="Genomic_DNA"/>
</dbReference>
<dbReference type="PANTHER" id="PTHR37423">
    <property type="entry name" value="SOLUBLE LYTIC MUREIN TRANSGLYCOSYLASE-RELATED"/>
    <property type="match status" value="1"/>
</dbReference>
<feature type="domain" description="Transglycosylase SLT" evidence="2">
    <location>
        <begin position="101"/>
        <end position="197"/>
    </location>
</feature>
<dbReference type="OrthoDB" id="9815002at2"/>
<dbReference type="InterPro" id="IPR008258">
    <property type="entry name" value="Transglycosylase_SLT_dom_1"/>
</dbReference>
<dbReference type="RefSeq" id="WP_109359871.1">
    <property type="nucleotide sequence ID" value="NZ_QFRJ01000008.1"/>
</dbReference>
<dbReference type="AlphaFoldDB" id="A0A2U2XBI8"/>
<organism evidence="3 4">
    <name type="scientific">Brumimicrobium oceani</name>
    <dbReference type="NCBI Taxonomy" id="2100725"/>
    <lineage>
        <taxon>Bacteria</taxon>
        <taxon>Pseudomonadati</taxon>
        <taxon>Bacteroidota</taxon>
        <taxon>Flavobacteriia</taxon>
        <taxon>Flavobacteriales</taxon>
        <taxon>Crocinitomicaceae</taxon>
        <taxon>Brumimicrobium</taxon>
    </lineage>
</organism>
<reference evidence="3 4" key="2">
    <citation type="submission" date="2018-05" db="EMBL/GenBank/DDBJ databases">
        <authorList>
            <person name="Lanie J.A."/>
            <person name="Ng W.-L."/>
            <person name="Kazmierczak K.M."/>
            <person name="Andrzejewski T.M."/>
            <person name="Davidsen T.M."/>
            <person name="Wayne K.J."/>
            <person name="Tettelin H."/>
            <person name="Glass J.I."/>
            <person name="Rusch D."/>
            <person name="Podicherti R."/>
            <person name="Tsui H.-C.T."/>
            <person name="Winkler M.E."/>
        </authorList>
    </citation>
    <scope>NUCLEOTIDE SEQUENCE [LARGE SCALE GENOMIC DNA]</scope>
    <source>
        <strain evidence="3 4">C305</strain>
    </source>
</reference>
<dbReference type="InterPro" id="IPR023346">
    <property type="entry name" value="Lysozyme-like_dom_sf"/>
</dbReference>
<proteinExistence type="inferred from homology"/>
<dbReference type="PROSITE" id="PS51257">
    <property type="entry name" value="PROKAR_LIPOPROTEIN"/>
    <property type="match status" value="1"/>
</dbReference>
<accession>A0A2U2XBI8</accession>
<dbReference type="Proteomes" id="UP000245370">
    <property type="component" value="Unassembled WGS sequence"/>
</dbReference>
<gene>
    <name evidence="3" type="ORF">DIT68_11065</name>
</gene>
<dbReference type="Pfam" id="PF01464">
    <property type="entry name" value="SLT"/>
    <property type="match status" value="1"/>
</dbReference>
<comment type="caution">
    <text evidence="3">The sequence shown here is derived from an EMBL/GenBank/DDBJ whole genome shotgun (WGS) entry which is preliminary data.</text>
</comment>
<keyword evidence="4" id="KW-1185">Reference proteome</keyword>